<gene>
    <name evidence="2" type="ORF">FEM48_Zijuj12G0141600</name>
</gene>
<feature type="region of interest" description="Disordered" evidence="1">
    <location>
        <begin position="257"/>
        <end position="377"/>
    </location>
</feature>
<feature type="compositionally biased region" description="Low complexity" evidence="1">
    <location>
        <begin position="358"/>
        <end position="377"/>
    </location>
</feature>
<dbReference type="Proteomes" id="UP000813462">
    <property type="component" value="Unassembled WGS sequence"/>
</dbReference>
<dbReference type="Pfam" id="PF01107">
    <property type="entry name" value="MP"/>
    <property type="match status" value="1"/>
</dbReference>
<feature type="region of interest" description="Disordered" evidence="1">
    <location>
        <begin position="215"/>
        <end position="239"/>
    </location>
</feature>
<evidence type="ECO:0000256" key="1">
    <source>
        <dbReference type="SAM" id="MobiDB-lite"/>
    </source>
</evidence>
<protein>
    <submittedName>
        <fullName evidence="2">Uncharacterized protein</fullName>
    </submittedName>
</protein>
<dbReference type="EMBL" id="JAEACU010000012">
    <property type="protein sequence ID" value="KAH7512921.1"/>
    <property type="molecule type" value="Genomic_DNA"/>
</dbReference>
<sequence>MNPAQHRVYQHYSEEDILCVGDQQVDLPLITEQSHQRLLREGYSHIHIGMVMIRVYAQHRRDAGVNSLVTLRDTRWTGDQQIIATMEIDLTTGIQMVYIVPDIMMTVNDFANHVEISVQTHGYENWQAGESNLLITRMVIGRLSNTSNTNFEYSVDNVADYLASHGVLALPGTKYTTEELQGRRWILRPSSRRDPHNPTQVETRSLLDGGVSLAFRGYRPSSSRPPPPVDSNDLPILPGDEDEEQLLAILTFTGDPQYLEPDPIYDTGTESSDDSFYAGSNSEPDSEVSDGPTPDSGLLADHPWANDPKPAHAIWEENRSGNCPKAFWRSYQPPPSFSDPMPDPAQASWGPDFPDDPAPAFDVSPPASPEEATSSPT</sequence>
<accession>A0A978UDS8</accession>
<comment type="caution">
    <text evidence="2">The sequence shown here is derived from an EMBL/GenBank/DDBJ whole genome shotgun (WGS) entry which is preliminary data.</text>
</comment>
<evidence type="ECO:0000313" key="3">
    <source>
        <dbReference type="Proteomes" id="UP000813462"/>
    </source>
</evidence>
<reference evidence="2" key="1">
    <citation type="journal article" date="2021" name="Front. Plant Sci.">
        <title>Chromosome-Scale Genome Assembly for Chinese Sour Jujube and Insights Into Its Genome Evolution and Domestication Signature.</title>
        <authorList>
            <person name="Shen L.-Y."/>
            <person name="Luo H."/>
            <person name="Wang X.-L."/>
            <person name="Wang X.-M."/>
            <person name="Qiu X.-J."/>
            <person name="Liu H."/>
            <person name="Zhou S.-S."/>
            <person name="Jia K.-H."/>
            <person name="Nie S."/>
            <person name="Bao Y.-T."/>
            <person name="Zhang R.-G."/>
            <person name="Yun Q.-Z."/>
            <person name="Chai Y.-H."/>
            <person name="Lu J.-Y."/>
            <person name="Li Y."/>
            <person name="Zhao S.-W."/>
            <person name="Mao J.-F."/>
            <person name="Jia S.-G."/>
            <person name="Mao Y.-M."/>
        </authorList>
    </citation>
    <scope>NUCLEOTIDE SEQUENCE</scope>
    <source>
        <strain evidence="2">AT0</strain>
        <tissue evidence="2">Leaf</tissue>
    </source>
</reference>
<evidence type="ECO:0000313" key="2">
    <source>
        <dbReference type="EMBL" id="KAH7512921.1"/>
    </source>
</evidence>
<feature type="compositionally biased region" description="Pro residues" evidence="1">
    <location>
        <begin position="332"/>
        <end position="343"/>
    </location>
</feature>
<name>A0A978UDS8_ZIZJJ</name>
<dbReference type="AlphaFoldDB" id="A0A978UDS8"/>
<dbReference type="InterPro" id="IPR028919">
    <property type="entry name" value="Viral_movement"/>
</dbReference>
<proteinExistence type="predicted"/>
<organism evidence="2 3">
    <name type="scientific">Ziziphus jujuba var. spinosa</name>
    <dbReference type="NCBI Taxonomy" id="714518"/>
    <lineage>
        <taxon>Eukaryota</taxon>
        <taxon>Viridiplantae</taxon>
        <taxon>Streptophyta</taxon>
        <taxon>Embryophyta</taxon>
        <taxon>Tracheophyta</taxon>
        <taxon>Spermatophyta</taxon>
        <taxon>Magnoliopsida</taxon>
        <taxon>eudicotyledons</taxon>
        <taxon>Gunneridae</taxon>
        <taxon>Pentapetalae</taxon>
        <taxon>rosids</taxon>
        <taxon>fabids</taxon>
        <taxon>Rosales</taxon>
        <taxon>Rhamnaceae</taxon>
        <taxon>Paliureae</taxon>
        <taxon>Ziziphus</taxon>
    </lineage>
</organism>